<dbReference type="VEuPathDB" id="FungiDB:RhiirA1_450057"/>
<sequence length="139" mass="16677">MCLGLNAANSRYFCLWCEGHIRPAIFNMIPLQHWVPDKLHIMLRITDILWRLVFDELRSRNTWKEKARNVIIEEMKRIDVKFYFWLELYALMSYFDLVKVLEEDCVLEKNQVLGEDQDHSDLVIVNMIKQMFVVAVKNI</sequence>
<comment type="caution">
    <text evidence="1">The sequence shown here is derived from an EMBL/GenBank/DDBJ whole genome shotgun (WGS) entry which is preliminary data.</text>
</comment>
<accession>A0A2N0SFT2</accession>
<protein>
    <submittedName>
        <fullName evidence="1">Uncharacterized protein</fullName>
    </submittedName>
</protein>
<evidence type="ECO:0000313" key="2">
    <source>
        <dbReference type="Proteomes" id="UP000232688"/>
    </source>
</evidence>
<gene>
    <name evidence="1" type="ORF">RhiirA1_450057</name>
</gene>
<dbReference type="Proteomes" id="UP000232688">
    <property type="component" value="Unassembled WGS sequence"/>
</dbReference>
<evidence type="ECO:0000313" key="1">
    <source>
        <dbReference type="EMBL" id="PKC74381.1"/>
    </source>
</evidence>
<dbReference type="AlphaFoldDB" id="A0A2N0SFT2"/>
<organism evidence="1 2">
    <name type="scientific">Rhizophagus irregularis</name>
    <dbReference type="NCBI Taxonomy" id="588596"/>
    <lineage>
        <taxon>Eukaryota</taxon>
        <taxon>Fungi</taxon>
        <taxon>Fungi incertae sedis</taxon>
        <taxon>Mucoromycota</taxon>
        <taxon>Glomeromycotina</taxon>
        <taxon>Glomeromycetes</taxon>
        <taxon>Glomerales</taxon>
        <taxon>Glomeraceae</taxon>
        <taxon>Rhizophagus</taxon>
    </lineage>
</organism>
<proteinExistence type="predicted"/>
<dbReference type="EMBL" id="LLXH01000054">
    <property type="protein sequence ID" value="PKC74381.1"/>
    <property type="molecule type" value="Genomic_DNA"/>
</dbReference>
<reference evidence="1 2" key="2">
    <citation type="submission" date="2017-10" db="EMBL/GenBank/DDBJ databases">
        <title>Genome analyses suggest a sexual origin of heterokaryosis in a supposedly ancient asexual fungus.</title>
        <authorList>
            <person name="Corradi N."/>
            <person name="Sedzielewska K."/>
            <person name="Noel J."/>
            <person name="Charron P."/>
            <person name="Farinelli L."/>
            <person name="Marton T."/>
            <person name="Kruger M."/>
            <person name="Pelin A."/>
            <person name="Brachmann A."/>
            <person name="Corradi N."/>
        </authorList>
    </citation>
    <scope>NUCLEOTIDE SEQUENCE [LARGE SCALE GENOMIC DNA]</scope>
    <source>
        <strain evidence="1 2">A1</strain>
    </source>
</reference>
<reference evidence="1 2" key="1">
    <citation type="submission" date="2017-10" db="EMBL/GenBank/DDBJ databases">
        <title>Extensive intraspecific genome diversity in a model arbuscular mycorrhizal fungus.</title>
        <authorList>
            <person name="Chen E.C.H."/>
            <person name="Morin E."/>
            <person name="Baudet D."/>
            <person name="Noel J."/>
            <person name="Ndikumana S."/>
            <person name="Charron P."/>
            <person name="St-Onge C."/>
            <person name="Giorgi J."/>
            <person name="Grigoriev I.V."/>
            <person name="Roux C."/>
            <person name="Martin F.M."/>
            <person name="Corradi N."/>
        </authorList>
    </citation>
    <scope>NUCLEOTIDE SEQUENCE [LARGE SCALE GENOMIC DNA]</scope>
    <source>
        <strain evidence="1 2">A1</strain>
    </source>
</reference>
<name>A0A2N0SFT2_9GLOM</name>